<dbReference type="Proteomes" id="UP000659654">
    <property type="component" value="Unassembled WGS sequence"/>
</dbReference>
<dbReference type="CDD" id="cd05471">
    <property type="entry name" value="pepsin_like"/>
    <property type="match status" value="1"/>
</dbReference>
<dbReference type="InterPro" id="IPR033121">
    <property type="entry name" value="PEPTIDASE_A1"/>
</dbReference>
<dbReference type="PANTHER" id="PTHR47966:SF45">
    <property type="entry name" value="PEPTIDASE A1 DOMAIN-CONTAINING PROTEIN"/>
    <property type="match status" value="1"/>
</dbReference>
<evidence type="ECO:0000313" key="6">
    <source>
        <dbReference type="Proteomes" id="UP000095284"/>
    </source>
</evidence>
<dbReference type="PANTHER" id="PTHR47966">
    <property type="entry name" value="BETA-SITE APP-CLEAVING ENZYME, ISOFORM A-RELATED"/>
    <property type="match status" value="1"/>
</dbReference>
<dbReference type="eggNOG" id="KOG1339">
    <property type="taxonomic scope" value="Eukaryota"/>
</dbReference>
<dbReference type="Gene3D" id="2.40.70.10">
    <property type="entry name" value="Acid Proteases"/>
    <property type="match status" value="2"/>
</dbReference>
<dbReference type="InterPro" id="IPR001461">
    <property type="entry name" value="Aspartic_peptidase_A1"/>
</dbReference>
<evidence type="ECO:0000313" key="5">
    <source>
        <dbReference type="EMBL" id="CAD5227875.1"/>
    </source>
</evidence>
<dbReference type="InterPro" id="IPR021109">
    <property type="entry name" value="Peptidase_aspartic_dom_sf"/>
</dbReference>
<dbReference type="SUPFAM" id="SSF50630">
    <property type="entry name" value="Acid proteases"/>
    <property type="match status" value="1"/>
</dbReference>
<dbReference type="Proteomes" id="UP000582659">
    <property type="component" value="Unassembled WGS sequence"/>
</dbReference>
<dbReference type="Pfam" id="PF00026">
    <property type="entry name" value="Asp"/>
    <property type="match status" value="1"/>
</dbReference>
<dbReference type="AlphaFoldDB" id="A0A1I7RM87"/>
<evidence type="ECO:0000256" key="3">
    <source>
        <dbReference type="PIRSR" id="PIRSR601461-2"/>
    </source>
</evidence>
<feature type="disulfide bond" evidence="3">
    <location>
        <begin position="82"/>
        <end position="115"/>
    </location>
</feature>
<keyword evidence="3" id="KW-1015">Disulfide bond</keyword>
<dbReference type="EMBL" id="CAJFCV020000004">
    <property type="protein sequence ID" value="CAG9118293.1"/>
    <property type="molecule type" value="Genomic_DNA"/>
</dbReference>
<feature type="domain" description="Peptidase A1" evidence="4">
    <location>
        <begin position="51"/>
        <end position="388"/>
    </location>
</feature>
<reference evidence="8" key="1">
    <citation type="submission" date="2016-11" db="UniProtKB">
        <authorList>
            <consortium name="WormBaseParasite"/>
        </authorList>
    </citation>
    <scope>IDENTIFICATION</scope>
</reference>
<keyword evidence="7" id="KW-1185">Reference proteome</keyword>
<dbReference type="PROSITE" id="PS51767">
    <property type="entry name" value="PEPTIDASE_A1"/>
    <property type="match status" value="1"/>
</dbReference>
<dbReference type="InterPro" id="IPR034164">
    <property type="entry name" value="Pepsin-like_dom"/>
</dbReference>
<evidence type="ECO:0000313" key="7">
    <source>
        <dbReference type="Proteomes" id="UP000659654"/>
    </source>
</evidence>
<organism evidence="6 8">
    <name type="scientific">Bursaphelenchus xylophilus</name>
    <name type="common">Pinewood nematode worm</name>
    <name type="synonym">Aphelenchoides xylophilus</name>
    <dbReference type="NCBI Taxonomy" id="6326"/>
    <lineage>
        <taxon>Eukaryota</taxon>
        <taxon>Metazoa</taxon>
        <taxon>Ecdysozoa</taxon>
        <taxon>Nematoda</taxon>
        <taxon>Chromadorea</taxon>
        <taxon>Rhabditida</taxon>
        <taxon>Tylenchina</taxon>
        <taxon>Tylenchomorpha</taxon>
        <taxon>Aphelenchoidea</taxon>
        <taxon>Aphelenchoididae</taxon>
        <taxon>Bursaphelenchus</taxon>
    </lineage>
</organism>
<evidence type="ECO:0000313" key="8">
    <source>
        <dbReference type="WBParaSite" id="BXY_0182200.1"/>
    </source>
</evidence>
<dbReference type="WBParaSite" id="BXY_0182200.1">
    <property type="protein sequence ID" value="BXY_0182200.1"/>
    <property type="gene ID" value="BXY_0182200"/>
</dbReference>
<protein>
    <submittedName>
        <fullName evidence="5">(pine wood nematode) hypothetical protein</fullName>
    </submittedName>
    <submittedName>
        <fullName evidence="8">Peptidase A1 domain-containing protein</fullName>
    </submittedName>
</protein>
<evidence type="ECO:0000256" key="1">
    <source>
        <dbReference type="ARBA" id="ARBA00007447"/>
    </source>
</evidence>
<comment type="similarity">
    <text evidence="1">Belongs to the peptidase A1 family.</text>
</comment>
<accession>A0A1I7RM87</accession>
<dbReference type="SMR" id="A0A1I7RM87"/>
<dbReference type="Proteomes" id="UP000095284">
    <property type="component" value="Unplaced"/>
</dbReference>
<dbReference type="OrthoDB" id="5850982at2759"/>
<dbReference type="EMBL" id="CAJFDI010000004">
    <property type="protein sequence ID" value="CAD5227875.1"/>
    <property type="molecule type" value="Genomic_DNA"/>
</dbReference>
<feature type="active site" evidence="2">
    <location>
        <position position="69"/>
    </location>
</feature>
<evidence type="ECO:0000259" key="4">
    <source>
        <dbReference type="PROSITE" id="PS51767"/>
    </source>
</evidence>
<proteinExistence type="inferred from homology"/>
<gene>
    <name evidence="5" type="ORF">BXYJ_LOCUS10168</name>
</gene>
<feature type="active site" evidence="2">
    <location>
        <position position="282"/>
    </location>
</feature>
<dbReference type="GO" id="GO:0006508">
    <property type="term" value="P:proteolysis"/>
    <property type="evidence" value="ECO:0007669"/>
    <property type="project" value="InterPro"/>
</dbReference>
<reference evidence="5" key="2">
    <citation type="submission" date="2020-09" db="EMBL/GenBank/DDBJ databases">
        <authorList>
            <person name="Kikuchi T."/>
        </authorList>
    </citation>
    <scope>NUCLEOTIDE SEQUENCE</scope>
    <source>
        <strain evidence="5">Ka4C1</strain>
    </source>
</reference>
<evidence type="ECO:0000256" key="2">
    <source>
        <dbReference type="PIRSR" id="PIRSR601461-1"/>
    </source>
</evidence>
<sequence length="389" mass="43334">MVSCTIFQGLSNGVYHLPFGKWPEYVANRRAARNASIANRQPIYDYLGAEYCVIATVGTPGTKFKALLDTSSAISWVPSSLCGNKPKNCPNYCKGQYCEYLCEEDCCQGSDAIGCRNKTKFDTKKSSTYSASYGDFIHYTTIGMVEGKYGNDIWSIGTHNQSSLTLSKYRFGLVTHLGETYQHHALDGVFGLGRSQNPKSFIVQAIEENLLDEPFVSLYLKDEGYSQNGKVAGSVTFGGVDNDNCGVILDFVPLTSNTKWEFRLNGVDLNGHKANGGVALSDTGSAYIHGPYFSIYLFAQDIGARYEYLNDRYIIACDKQFKFSLDIGRHTYTINSTLLIKEISPNKCELMVRENDSWDEYSWILGVPFANAYCQIYDYTGKVGFALIH</sequence>
<dbReference type="GO" id="GO:0004190">
    <property type="term" value="F:aspartic-type endopeptidase activity"/>
    <property type="evidence" value="ECO:0007669"/>
    <property type="project" value="InterPro"/>
</dbReference>
<name>A0A1I7RM87_BURXY</name>
<dbReference type="PRINTS" id="PR00792">
    <property type="entry name" value="PEPSIN"/>
</dbReference>
<dbReference type="GO" id="GO:0005764">
    <property type="term" value="C:lysosome"/>
    <property type="evidence" value="ECO:0007669"/>
    <property type="project" value="TreeGrafter"/>
</dbReference>